<name>A0ABW2AQL6_9MICO</name>
<dbReference type="InterPro" id="IPR001128">
    <property type="entry name" value="Cyt_P450"/>
</dbReference>
<dbReference type="EMBL" id="JBHSWJ010000002">
    <property type="protein sequence ID" value="MFC6712971.1"/>
    <property type="molecule type" value="Genomic_DNA"/>
</dbReference>
<keyword evidence="2" id="KW-0479">Metal-binding</keyword>
<comment type="similarity">
    <text evidence="1 2">Belongs to the cytochrome P450 family.</text>
</comment>
<dbReference type="InterPro" id="IPR002397">
    <property type="entry name" value="Cyt_P450_B"/>
</dbReference>
<comment type="caution">
    <text evidence="3">The sequence shown here is derived from an EMBL/GenBank/DDBJ whole genome shotgun (WGS) entry which is preliminary data.</text>
</comment>
<evidence type="ECO:0000256" key="2">
    <source>
        <dbReference type="RuleBase" id="RU000461"/>
    </source>
</evidence>
<evidence type="ECO:0000313" key="4">
    <source>
        <dbReference type="Proteomes" id="UP001596356"/>
    </source>
</evidence>
<dbReference type="SUPFAM" id="SSF48264">
    <property type="entry name" value="Cytochrome P450"/>
    <property type="match status" value="1"/>
</dbReference>
<proteinExistence type="inferred from homology"/>
<dbReference type="Pfam" id="PF00067">
    <property type="entry name" value="p450"/>
    <property type="match status" value="1"/>
</dbReference>
<protein>
    <submittedName>
        <fullName evidence="3">Cytochrome P450</fullName>
    </submittedName>
</protein>
<evidence type="ECO:0000256" key="1">
    <source>
        <dbReference type="ARBA" id="ARBA00010617"/>
    </source>
</evidence>
<dbReference type="InterPro" id="IPR017972">
    <property type="entry name" value="Cyt_P450_CS"/>
</dbReference>
<keyword evidence="4" id="KW-1185">Reference proteome</keyword>
<accession>A0ABW2AQL6</accession>
<dbReference type="InterPro" id="IPR036396">
    <property type="entry name" value="Cyt_P450_sf"/>
</dbReference>
<dbReference type="Proteomes" id="UP001596356">
    <property type="component" value="Unassembled WGS sequence"/>
</dbReference>
<dbReference type="PRINTS" id="PR00359">
    <property type="entry name" value="BP450"/>
</dbReference>
<keyword evidence="2" id="KW-0560">Oxidoreductase</keyword>
<keyword evidence="2" id="KW-0349">Heme</keyword>
<organism evidence="3 4">
    <name type="scientific">Branchiibius cervicis</name>
    <dbReference type="NCBI Taxonomy" id="908252"/>
    <lineage>
        <taxon>Bacteria</taxon>
        <taxon>Bacillati</taxon>
        <taxon>Actinomycetota</taxon>
        <taxon>Actinomycetes</taxon>
        <taxon>Micrococcales</taxon>
        <taxon>Dermacoccaceae</taxon>
        <taxon>Branchiibius</taxon>
    </lineage>
</organism>
<dbReference type="PANTHER" id="PTHR46696">
    <property type="entry name" value="P450, PUTATIVE (EUROFUNG)-RELATED"/>
    <property type="match status" value="1"/>
</dbReference>
<gene>
    <name evidence="3" type="ORF">ACFQBT_03580</name>
</gene>
<keyword evidence="2" id="KW-0503">Monooxygenase</keyword>
<sequence length="389" mass="42753">MTALDTADPGFIDDPYPTLAALRAEAPVVWHDGWGMFLATTHAAVTDTLKSRDFGRIWSDFEPEDQMAQVNSLHRNQLMENEPPAHTRLRRLVAGAFGRGHVERMRPRVTALAEELIDSFEGGDIIAQYAEPLPVFVIADLLGVPRTDHADLRRWSQAIVHLYEPGTTQATKTAAAQAADEFSAYVRDVVAFREQHPGDDLITGLIAERAEGDRLSEDELVATVVLLLNAGHEASVNAFGNGLVAALQHPDQWRRLVRAETDIAVAAEEWLRFDAPLQLFERTAVADTQVAGVPIAQGQKIACLMGSANRDETVFGESANRFDLGRDPNPHVGFGLGRHFCVGAPLARVELQASIATVVRRFPALRLEATTRRPTWVLRGYEAVEVFSA</sequence>
<keyword evidence="2" id="KW-0408">Iron</keyword>
<dbReference type="PROSITE" id="PS00086">
    <property type="entry name" value="CYTOCHROME_P450"/>
    <property type="match status" value="1"/>
</dbReference>
<reference evidence="4" key="1">
    <citation type="journal article" date="2019" name="Int. J. Syst. Evol. Microbiol.">
        <title>The Global Catalogue of Microorganisms (GCM) 10K type strain sequencing project: providing services to taxonomists for standard genome sequencing and annotation.</title>
        <authorList>
            <consortium name="The Broad Institute Genomics Platform"/>
            <consortium name="The Broad Institute Genome Sequencing Center for Infectious Disease"/>
            <person name="Wu L."/>
            <person name="Ma J."/>
        </authorList>
    </citation>
    <scope>NUCLEOTIDE SEQUENCE [LARGE SCALE GENOMIC DNA]</scope>
    <source>
        <strain evidence="4">NBRC 106593</strain>
    </source>
</reference>
<dbReference type="CDD" id="cd20625">
    <property type="entry name" value="CYP164-like"/>
    <property type="match status" value="1"/>
</dbReference>
<dbReference type="Gene3D" id="1.10.630.10">
    <property type="entry name" value="Cytochrome P450"/>
    <property type="match status" value="1"/>
</dbReference>
<dbReference type="PANTHER" id="PTHR46696:SF1">
    <property type="entry name" value="CYTOCHROME P450 YJIB-RELATED"/>
    <property type="match status" value="1"/>
</dbReference>
<dbReference type="RefSeq" id="WP_377820434.1">
    <property type="nucleotide sequence ID" value="NZ_JBHSWJ010000002.1"/>
</dbReference>
<evidence type="ECO:0000313" key="3">
    <source>
        <dbReference type="EMBL" id="MFC6712971.1"/>
    </source>
</evidence>